<dbReference type="Proteomes" id="UP001202717">
    <property type="component" value="Chromosome"/>
</dbReference>
<sequence>MKNLFAVLLFIISLSSCSSDNEPSNFNTTSLDFIEVMTFQVDTLELDLTSSPSENSFFITYSADNGLNENVLKYNLTTLTQNDLTHPDVAESRQIEIFNGSIYSVSSNDIYKYDLNLNNITTVENGFTQLRYLRTTSFNDELLIFAGNDKIISYDTSLDTFDFDVSSMPYGYRDQNDGEIYNNKIHIFGGRECDSFEDFIIQECNSFNEINIYDFVTNIWTQETTPYQIHESFTDLYNDKIIVSGNKNSNQTNSFLAEYDPLTNSFSDIVSNLDMSNITIRGITILNDDVYIAYADLPTPLPSIVTIRVVKASLL</sequence>
<proteinExistence type="predicted"/>
<keyword evidence="1" id="KW-0732">Signal</keyword>
<gene>
    <name evidence="2" type="ORF">MUN68_009040</name>
</gene>
<dbReference type="EMBL" id="CP116221">
    <property type="protein sequence ID" value="WCO03641.1"/>
    <property type="molecule type" value="Genomic_DNA"/>
</dbReference>
<feature type="chain" id="PRO_5047155510" evidence="1">
    <location>
        <begin position="19"/>
        <end position="315"/>
    </location>
</feature>
<organism evidence="2 3">
    <name type="scientific">Psychroserpens ponticola</name>
    <dbReference type="NCBI Taxonomy" id="2932268"/>
    <lineage>
        <taxon>Bacteria</taxon>
        <taxon>Pseudomonadati</taxon>
        <taxon>Bacteroidota</taxon>
        <taxon>Flavobacteriia</taxon>
        <taxon>Flavobacteriales</taxon>
        <taxon>Flavobacteriaceae</taxon>
        <taxon>Psychroserpens</taxon>
    </lineage>
</organism>
<evidence type="ECO:0000313" key="3">
    <source>
        <dbReference type="Proteomes" id="UP001202717"/>
    </source>
</evidence>
<reference evidence="2 3" key="1">
    <citation type="submission" date="2023-01" db="EMBL/GenBank/DDBJ databases">
        <title>Psychroserpens ponticola sp. nov., isolated from seawater.</title>
        <authorList>
            <person name="Kristyanto S."/>
            <person name="Jung J."/>
            <person name="Kim J.M."/>
            <person name="Jeon C.O."/>
        </authorList>
    </citation>
    <scope>NUCLEOTIDE SEQUENCE [LARGE SCALE GENOMIC DNA]</scope>
    <source>
        <strain evidence="2 3">MSW6</strain>
    </source>
</reference>
<feature type="signal peptide" evidence="1">
    <location>
        <begin position="1"/>
        <end position="18"/>
    </location>
</feature>
<protein>
    <submittedName>
        <fullName evidence="2">Uncharacterized protein</fullName>
    </submittedName>
</protein>
<dbReference type="SUPFAM" id="SSF50965">
    <property type="entry name" value="Galactose oxidase, central domain"/>
    <property type="match status" value="1"/>
</dbReference>
<dbReference type="RefSeq" id="WP_249997318.1">
    <property type="nucleotide sequence ID" value="NZ_CP116221.1"/>
</dbReference>
<evidence type="ECO:0000256" key="1">
    <source>
        <dbReference type="SAM" id="SignalP"/>
    </source>
</evidence>
<dbReference type="PROSITE" id="PS51257">
    <property type="entry name" value="PROKAR_LIPOPROTEIN"/>
    <property type="match status" value="1"/>
</dbReference>
<evidence type="ECO:0000313" key="2">
    <source>
        <dbReference type="EMBL" id="WCO03641.1"/>
    </source>
</evidence>
<dbReference type="InterPro" id="IPR011043">
    <property type="entry name" value="Gal_Oxase/kelch_b-propeller"/>
</dbReference>
<accession>A0ABY7S2K8</accession>
<dbReference type="InterPro" id="IPR015915">
    <property type="entry name" value="Kelch-typ_b-propeller"/>
</dbReference>
<name>A0ABY7S2K8_9FLAO</name>
<dbReference type="Gene3D" id="2.120.10.80">
    <property type="entry name" value="Kelch-type beta propeller"/>
    <property type="match status" value="1"/>
</dbReference>
<keyword evidence="3" id="KW-1185">Reference proteome</keyword>